<dbReference type="RefSeq" id="WP_130601345.1">
    <property type="nucleotide sequence ID" value="NZ_CP036200.1"/>
</dbReference>
<name>A0A411PJV4_9GAMM</name>
<keyword evidence="2" id="KW-1185">Reference proteome</keyword>
<evidence type="ECO:0000313" key="1">
    <source>
        <dbReference type="EMBL" id="QBF83835.1"/>
    </source>
</evidence>
<organism evidence="1 2">
    <name type="scientific">Shewanella maritima</name>
    <dbReference type="NCBI Taxonomy" id="2520507"/>
    <lineage>
        <taxon>Bacteria</taxon>
        <taxon>Pseudomonadati</taxon>
        <taxon>Pseudomonadota</taxon>
        <taxon>Gammaproteobacteria</taxon>
        <taxon>Alteromonadales</taxon>
        <taxon>Shewanellaceae</taxon>
        <taxon>Shewanella</taxon>
    </lineage>
</organism>
<sequence>MSMLLSEDGYSDHTYVDIIGQCQNYQAQYSLAMKSGSANWPYDGYHKHKAVAGNYKLFIGEQGVKVKASPRIKLTVELTKLLKANTGELAIAKSDGAKIPLTFKAKSFEAAAEKLDALCKQAISSK</sequence>
<gene>
    <name evidence="1" type="ORF">EXU30_14975</name>
</gene>
<dbReference type="KEGG" id="smai:EXU30_14975"/>
<dbReference type="Proteomes" id="UP000291106">
    <property type="component" value="Chromosome"/>
</dbReference>
<dbReference type="EMBL" id="CP036200">
    <property type="protein sequence ID" value="QBF83835.1"/>
    <property type="molecule type" value="Genomic_DNA"/>
</dbReference>
<proteinExistence type="predicted"/>
<evidence type="ECO:0000313" key="2">
    <source>
        <dbReference type="Proteomes" id="UP000291106"/>
    </source>
</evidence>
<accession>A0A411PJV4</accession>
<dbReference type="AlphaFoldDB" id="A0A411PJV4"/>
<reference evidence="1 2" key="1">
    <citation type="submission" date="2019-02" db="EMBL/GenBank/DDBJ databases">
        <title>Shewanella sp. D4-2 isolated from Dokdo Island.</title>
        <authorList>
            <person name="Baek K."/>
        </authorList>
    </citation>
    <scope>NUCLEOTIDE SEQUENCE [LARGE SCALE GENOMIC DNA]</scope>
    <source>
        <strain evidence="1 2">D4-2</strain>
    </source>
</reference>
<protein>
    <submittedName>
        <fullName evidence="1">Uncharacterized protein</fullName>
    </submittedName>
</protein>